<dbReference type="Pfam" id="PF13649">
    <property type="entry name" value="Methyltransf_25"/>
    <property type="match status" value="1"/>
</dbReference>
<dbReference type="GO" id="GO:0032259">
    <property type="term" value="P:methylation"/>
    <property type="evidence" value="ECO:0007669"/>
    <property type="project" value="UniProtKB-KW"/>
</dbReference>
<dbReference type="InterPro" id="IPR041698">
    <property type="entry name" value="Methyltransf_25"/>
</dbReference>
<dbReference type="PANTHER" id="PTHR44068:SF11">
    <property type="entry name" value="GERANYL DIPHOSPHATE 2-C-METHYLTRANSFERASE"/>
    <property type="match status" value="1"/>
</dbReference>
<dbReference type="STRING" id="1802280.A3B37_02375"/>
<dbReference type="Proteomes" id="UP000176705">
    <property type="component" value="Unassembled WGS sequence"/>
</dbReference>
<organism evidence="5 6">
    <name type="scientific">Candidatus Sungbacteria bacterium RIFCSPLOWO2_01_FULL_59_16</name>
    <dbReference type="NCBI Taxonomy" id="1802280"/>
    <lineage>
        <taxon>Bacteria</taxon>
        <taxon>Candidatus Sungiibacteriota</taxon>
    </lineage>
</organism>
<comment type="caution">
    <text evidence="5">The sequence shown here is derived from an EMBL/GenBank/DDBJ whole genome shotgun (WGS) entry which is preliminary data.</text>
</comment>
<dbReference type="CDD" id="cd02440">
    <property type="entry name" value="AdoMet_MTases"/>
    <property type="match status" value="1"/>
</dbReference>
<dbReference type="PANTHER" id="PTHR44068">
    <property type="entry name" value="ZGC:194242"/>
    <property type="match status" value="1"/>
</dbReference>
<keyword evidence="1" id="KW-0489">Methyltransferase</keyword>
<accession>A0A1G2LCL7</accession>
<evidence type="ECO:0000313" key="5">
    <source>
        <dbReference type="EMBL" id="OHA09385.1"/>
    </source>
</evidence>
<gene>
    <name evidence="5" type="ORF">A3B37_02375</name>
</gene>
<dbReference type="SUPFAM" id="SSF53335">
    <property type="entry name" value="S-adenosyl-L-methionine-dependent methyltransferases"/>
    <property type="match status" value="1"/>
</dbReference>
<dbReference type="InterPro" id="IPR020803">
    <property type="entry name" value="MeTfrase_dom"/>
</dbReference>
<dbReference type="AlphaFoldDB" id="A0A1G2LCL7"/>
<evidence type="ECO:0000256" key="3">
    <source>
        <dbReference type="ARBA" id="ARBA00022691"/>
    </source>
</evidence>
<feature type="domain" description="Polyketide synthase-like methyltransferase" evidence="4">
    <location>
        <begin position="6"/>
        <end position="232"/>
    </location>
</feature>
<name>A0A1G2LCL7_9BACT</name>
<evidence type="ECO:0000256" key="2">
    <source>
        <dbReference type="ARBA" id="ARBA00022679"/>
    </source>
</evidence>
<keyword evidence="3" id="KW-0949">S-adenosyl-L-methionine</keyword>
<protein>
    <recommendedName>
        <fullName evidence="4">Polyketide synthase-like methyltransferase domain-containing protein</fullName>
    </recommendedName>
</protein>
<dbReference type="EMBL" id="MHQS01000003">
    <property type="protein sequence ID" value="OHA09385.1"/>
    <property type="molecule type" value="Genomic_DNA"/>
</dbReference>
<proteinExistence type="predicted"/>
<evidence type="ECO:0000256" key="1">
    <source>
        <dbReference type="ARBA" id="ARBA00022603"/>
    </source>
</evidence>
<dbReference type="InterPro" id="IPR029063">
    <property type="entry name" value="SAM-dependent_MTases_sf"/>
</dbReference>
<dbReference type="InterPro" id="IPR050447">
    <property type="entry name" value="Erg6_SMT_methyltransf"/>
</dbReference>
<dbReference type="SMART" id="SM00828">
    <property type="entry name" value="PKS_MT"/>
    <property type="match status" value="1"/>
</dbReference>
<reference evidence="5 6" key="1">
    <citation type="journal article" date="2016" name="Nat. Commun.">
        <title>Thousands of microbial genomes shed light on interconnected biogeochemical processes in an aquifer system.</title>
        <authorList>
            <person name="Anantharaman K."/>
            <person name="Brown C.T."/>
            <person name="Hug L.A."/>
            <person name="Sharon I."/>
            <person name="Castelle C.J."/>
            <person name="Probst A.J."/>
            <person name="Thomas B.C."/>
            <person name="Singh A."/>
            <person name="Wilkins M.J."/>
            <person name="Karaoz U."/>
            <person name="Brodie E.L."/>
            <person name="Williams K.H."/>
            <person name="Hubbard S.S."/>
            <person name="Banfield J.F."/>
        </authorList>
    </citation>
    <scope>NUCLEOTIDE SEQUENCE [LARGE SCALE GENOMIC DNA]</scope>
</reference>
<keyword evidence="2" id="KW-0808">Transferase</keyword>
<evidence type="ECO:0000259" key="4">
    <source>
        <dbReference type="SMART" id="SM00828"/>
    </source>
</evidence>
<evidence type="ECO:0000313" key="6">
    <source>
        <dbReference type="Proteomes" id="UP000176705"/>
    </source>
</evidence>
<dbReference type="Gene3D" id="3.40.50.150">
    <property type="entry name" value="Vaccinia Virus protein VP39"/>
    <property type="match status" value="1"/>
</dbReference>
<dbReference type="GO" id="GO:0008168">
    <property type="term" value="F:methyltransferase activity"/>
    <property type="evidence" value="ECO:0007669"/>
    <property type="project" value="UniProtKB-KW"/>
</dbReference>
<sequence length="255" mass="28696">MAIHFGYFADGTENHETSLLKINEVLSRLVAISRSDRVLDAGCGYGGSAIWLAQHIGCSVVGINVVPFQVRDANRASEKYHLTDTVRFHIQDYAHTSFPNGSFTVIWGLESIVHAEKKEDFISEAFRLLQSGGRILIAEYMLRAEPPLSESEKNIVTPWLRGWAMPSLLTPMEYNNLLAKTGFKNIKTVDLTEKVRPSLRRLGTIVVWGLPLAKILRKIAAINAEHYGNVEAAYYQRMALRAGLWKYMVMTAEKQ</sequence>